<dbReference type="InterPro" id="IPR027417">
    <property type="entry name" value="P-loop_NTPase"/>
</dbReference>
<sequence length="1045" mass="120284">MAPSTYNLNQVLKEYPYHHNQLQNRLIQTAIQFITKLCSENHKIIDLLELLERSAKRCLPDRHSDDFIRFSHMFGYFVIELRVFFTVPNQQLSKTALNPNELLAAFIDFLHQIFEEIQILSHEPYFLVSVKGPIKVLQTELKFLITFLGDTPSQHIELEETKNLLTDIRALVNAVGSFAYKFFVKETAAHMTGLDLPLSDLLQKFELLKTKIKEHCITFPKIESGTPTKTGVVSPFIVDSLLDVLKDLMNCDSNRISVVKNQILTIHEDFLYLQSFLRVPHVMEKIKNIMAAIQETKKSYRTGILEVADHPSKQVSFEAQKPPIVEDTMVGFKDEAVKISDQLIGGTDQLQIISIFGMPGLGKTTLAKKLYNDPSIVYHFDKRAWCVVSQTYQTRNMLIDILKSISNVGRDKILNMEDEHLAEQLYKSLKGMRYLIVMDDIWNVNAWDDCKRYFPDDRSGSRILFTTRLKDVGLQASSHSVNNALPFLSEVECWDLLQQKVFQNDHCPPELVDIGKQIATYCRGLPLAVVVIAAIVANLEKKEILWQEVALSLSSRISEDPNSCMKILELSYTHLPAHLKPCFLYFGVFPENKEVPLRKLLSLWVAEGFVKKVENKSLEDTAEEYLTDLIDRSLVLVAKRRSNGGIKACNIHDLLREMCLRIADKEKFVIVIKDQISICEQHHRLSIQSNSVHSYSRLFGLHVRSLLGCVLDPSAFDCCSLKLLRILDFSSTDSRSYNPIGIESLVQLRLLAISSIPSSIEIFVNLEFLFVDNKQVVQIPDILLNMSKFRLLHFRGGAKFSESFLRASMDESFQKNNLETVSFLFIYYENNEKFLRCSPHLRRLKCRLTVFWDSFRKDYRYPTFNFLNLLESLSVSFHLSYNIRRDLTSFPSNLRKLTLRYFDLSWKQMRIIGRLPNLQVLKLEDGDLGGKQWDTDEGEFQQLKFLKLDGVTIAHWNASSDHFPRLQHLILRKLQHLKNIPSSLGDIPTLHTIEVHDCKKAVADSAMQIWDDQRDMGNEELKLIISDSFTTLTEISELRLDISQL</sequence>
<dbReference type="FunFam" id="1.10.10.10:FF:000322">
    <property type="entry name" value="Probable disease resistance protein At1g63360"/>
    <property type="match status" value="1"/>
</dbReference>
<feature type="domain" description="Disease resistance protein winged helix" evidence="12">
    <location>
        <begin position="588"/>
        <end position="658"/>
    </location>
</feature>
<dbReference type="InterPro" id="IPR002182">
    <property type="entry name" value="NB-ARC"/>
</dbReference>
<dbReference type="PANTHER" id="PTHR23155:SF1152">
    <property type="entry name" value="AAA+ ATPASE DOMAIN-CONTAINING PROTEIN"/>
    <property type="match status" value="1"/>
</dbReference>
<dbReference type="GO" id="GO:0005524">
    <property type="term" value="F:ATP binding"/>
    <property type="evidence" value="ECO:0007669"/>
    <property type="project" value="UniProtKB-KW"/>
</dbReference>
<evidence type="ECO:0000256" key="4">
    <source>
        <dbReference type="ARBA" id="ARBA00022490"/>
    </source>
</evidence>
<comment type="similarity">
    <text evidence="3">Belongs to the disease resistance NB-LRR family.</text>
</comment>
<dbReference type="Pfam" id="PF23559">
    <property type="entry name" value="WHD_DRP"/>
    <property type="match status" value="1"/>
</dbReference>
<keyword evidence="5" id="KW-0433">Leucine-rich repeat</keyword>
<accession>A0ABD1V6C7</accession>
<dbReference type="GO" id="GO:0005737">
    <property type="term" value="C:cytoplasm"/>
    <property type="evidence" value="ECO:0007669"/>
    <property type="project" value="UniProtKB-SubCell"/>
</dbReference>
<evidence type="ECO:0000256" key="10">
    <source>
        <dbReference type="ARBA" id="ARBA00022840"/>
    </source>
</evidence>
<dbReference type="InterPro" id="IPR042197">
    <property type="entry name" value="Apaf_helical"/>
</dbReference>
<evidence type="ECO:0000313" key="14">
    <source>
        <dbReference type="Proteomes" id="UP001604336"/>
    </source>
</evidence>
<gene>
    <name evidence="13" type="ORF">Adt_06224</name>
</gene>
<dbReference type="InterPro" id="IPR044974">
    <property type="entry name" value="Disease_R_plants"/>
</dbReference>
<evidence type="ECO:0000256" key="7">
    <source>
        <dbReference type="ARBA" id="ARBA00022737"/>
    </source>
</evidence>
<dbReference type="GO" id="GO:0009626">
    <property type="term" value="P:plant-type hypersensitive response"/>
    <property type="evidence" value="ECO:0007669"/>
    <property type="project" value="UniProtKB-KW"/>
</dbReference>
<dbReference type="InterPro" id="IPR058922">
    <property type="entry name" value="WHD_DRP"/>
</dbReference>
<keyword evidence="4" id="KW-0963">Cytoplasm</keyword>
<evidence type="ECO:0000259" key="12">
    <source>
        <dbReference type="Pfam" id="PF23559"/>
    </source>
</evidence>
<evidence type="ECO:0000256" key="1">
    <source>
        <dbReference type="ARBA" id="ARBA00002074"/>
    </source>
</evidence>
<comment type="function">
    <text evidence="1">Confers resistance to late blight (Phytophthora infestans) races carrying the avirulence gene Avr1. Resistance proteins guard the plant against pathogens that contain an appropriate avirulence protein via an indirect interaction with this avirulence protein. That triggers a defense system including the hypersensitive response, which restricts the pathogen growth.</text>
</comment>
<dbReference type="Gene3D" id="1.10.8.430">
    <property type="entry name" value="Helical domain of apoptotic protease-activating factors"/>
    <property type="match status" value="1"/>
</dbReference>
<dbReference type="EMBL" id="JBFOLK010000002">
    <property type="protein sequence ID" value="KAL2532873.1"/>
    <property type="molecule type" value="Genomic_DNA"/>
</dbReference>
<dbReference type="PANTHER" id="PTHR23155">
    <property type="entry name" value="DISEASE RESISTANCE PROTEIN RP"/>
    <property type="match status" value="1"/>
</dbReference>
<evidence type="ECO:0000256" key="3">
    <source>
        <dbReference type="ARBA" id="ARBA00008894"/>
    </source>
</evidence>
<dbReference type="FunFam" id="3.40.50.300:FF:001091">
    <property type="entry name" value="Probable disease resistance protein At1g61300"/>
    <property type="match status" value="1"/>
</dbReference>
<feature type="domain" description="NB-ARC" evidence="11">
    <location>
        <begin position="337"/>
        <end position="506"/>
    </location>
</feature>
<name>A0ABD1V6C7_9LAMI</name>
<organism evidence="13 14">
    <name type="scientific">Abeliophyllum distichum</name>
    <dbReference type="NCBI Taxonomy" id="126358"/>
    <lineage>
        <taxon>Eukaryota</taxon>
        <taxon>Viridiplantae</taxon>
        <taxon>Streptophyta</taxon>
        <taxon>Embryophyta</taxon>
        <taxon>Tracheophyta</taxon>
        <taxon>Spermatophyta</taxon>
        <taxon>Magnoliopsida</taxon>
        <taxon>eudicotyledons</taxon>
        <taxon>Gunneridae</taxon>
        <taxon>Pentapetalae</taxon>
        <taxon>asterids</taxon>
        <taxon>lamiids</taxon>
        <taxon>Lamiales</taxon>
        <taxon>Oleaceae</taxon>
        <taxon>Forsythieae</taxon>
        <taxon>Abeliophyllum</taxon>
    </lineage>
</organism>
<dbReference type="SUPFAM" id="SSF52540">
    <property type="entry name" value="P-loop containing nucleoside triphosphate hydrolases"/>
    <property type="match status" value="1"/>
</dbReference>
<evidence type="ECO:0000259" key="11">
    <source>
        <dbReference type="Pfam" id="PF00931"/>
    </source>
</evidence>
<dbReference type="PRINTS" id="PR00364">
    <property type="entry name" value="DISEASERSIST"/>
</dbReference>
<dbReference type="SUPFAM" id="SSF52058">
    <property type="entry name" value="L domain-like"/>
    <property type="match status" value="1"/>
</dbReference>
<evidence type="ECO:0000256" key="8">
    <source>
        <dbReference type="ARBA" id="ARBA00022741"/>
    </source>
</evidence>
<keyword evidence="7" id="KW-0677">Repeat</keyword>
<evidence type="ECO:0000256" key="6">
    <source>
        <dbReference type="ARBA" id="ARBA00022667"/>
    </source>
</evidence>
<evidence type="ECO:0000256" key="5">
    <source>
        <dbReference type="ARBA" id="ARBA00022614"/>
    </source>
</evidence>
<dbReference type="InterPro" id="IPR036388">
    <property type="entry name" value="WH-like_DNA-bd_sf"/>
</dbReference>
<keyword evidence="10" id="KW-0067">ATP-binding</keyword>
<dbReference type="Pfam" id="PF00931">
    <property type="entry name" value="NB-ARC"/>
    <property type="match status" value="1"/>
</dbReference>
<keyword evidence="14" id="KW-1185">Reference proteome</keyword>
<dbReference type="Gene3D" id="3.40.50.300">
    <property type="entry name" value="P-loop containing nucleotide triphosphate hydrolases"/>
    <property type="match status" value="1"/>
</dbReference>
<comment type="subcellular location">
    <subcellularLocation>
        <location evidence="2">Cytoplasm</location>
    </subcellularLocation>
</comment>
<keyword evidence="9" id="KW-0611">Plant defense</keyword>
<dbReference type="Proteomes" id="UP001604336">
    <property type="component" value="Unassembled WGS sequence"/>
</dbReference>
<evidence type="ECO:0000256" key="2">
    <source>
        <dbReference type="ARBA" id="ARBA00004496"/>
    </source>
</evidence>
<dbReference type="AlphaFoldDB" id="A0ABD1V6C7"/>
<dbReference type="InterPro" id="IPR032675">
    <property type="entry name" value="LRR_dom_sf"/>
</dbReference>
<proteinExistence type="inferred from homology"/>
<dbReference type="Gene3D" id="3.80.10.10">
    <property type="entry name" value="Ribonuclease Inhibitor"/>
    <property type="match status" value="1"/>
</dbReference>
<dbReference type="Gene3D" id="1.10.10.10">
    <property type="entry name" value="Winged helix-like DNA-binding domain superfamily/Winged helix DNA-binding domain"/>
    <property type="match status" value="1"/>
</dbReference>
<comment type="caution">
    <text evidence="13">The sequence shown here is derived from an EMBL/GenBank/DDBJ whole genome shotgun (WGS) entry which is preliminary data.</text>
</comment>
<keyword evidence="6" id="KW-0381">Hypersensitive response</keyword>
<evidence type="ECO:0000256" key="9">
    <source>
        <dbReference type="ARBA" id="ARBA00022821"/>
    </source>
</evidence>
<reference evidence="14" key="1">
    <citation type="submission" date="2024-07" db="EMBL/GenBank/DDBJ databases">
        <title>Two chromosome-level genome assemblies of Korean endemic species Abeliophyllum distichum and Forsythia ovata (Oleaceae).</title>
        <authorList>
            <person name="Jang H."/>
        </authorList>
    </citation>
    <scope>NUCLEOTIDE SEQUENCE [LARGE SCALE GENOMIC DNA]</scope>
</reference>
<dbReference type="GO" id="GO:0051607">
    <property type="term" value="P:defense response to virus"/>
    <property type="evidence" value="ECO:0007669"/>
    <property type="project" value="UniProtKB-ARBA"/>
</dbReference>
<protein>
    <submittedName>
        <fullName evidence="13">Disease resistance protein RPP13</fullName>
    </submittedName>
</protein>
<keyword evidence="8" id="KW-0547">Nucleotide-binding</keyword>
<evidence type="ECO:0000313" key="13">
    <source>
        <dbReference type="EMBL" id="KAL2532873.1"/>
    </source>
</evidence>